<dbReference type="PROSITE" id="PS51410">
    <property type="entry name" value="BH4_AAA_HYDROXYL_2"/>
    <property type="match status" value="1"/>
</dbReference>
<sequence length="481" mass="54902">MYSHNFEGPRRGRSFDSMNIAFEEKQLNNEINKSTFTKIDEKAEKSCTAPEKGGATVIFSLKNEVGGLVKALKLFQENHVNLVHIESRKSKRRNSEFEIFVDCDSDHKQLNKIIQLLRKHVNIVDMEAPDNSCLLGEDMDSVPWFPKKILDLDNCANRVLMYGSDLDADHPGFKDNVYRTRRKYFADLAMSYKHGDPIPRVEFTEEEVKTWGVVYRELSKLYPTHACREYLKNLPLLSKHCGCREDNIPQLEDVSRFLKERTGFTIRPVAGYLSPRDFLAGLAYRVFHCTQYVRHSSDPLYTPEPDTCHELLGHVPLLAEPSFAQFSQEIGLASLGASDDSVQKLSTCYFFTVEFGLCKQEGKLRAYGAGLLSSISELKHALSSNASTKPFDPKVTCKQECMITTFQDVYFVSDSFEEAKVKMREFAKTIRRPFTIRYNPYTQSVDVLRDTLSINSVVEELRHELDIVGDALSRLNSHLGI</sequence>
<accession>A0A9Q0IF95</accession>
<comment type="cofactor">
    <cofactor evidence="1 14">
        <name>Fe(2+)</name>
        <dbReference type="ChEBI" id="CHEBI:29033"/>
    </cofactor>
</comment>
<dbReference type="GO" id="GO:0005506">
    <property type="term" value="F:iron ion binding"/>
    <property type="evidence" value="ECO:0007669"/>
    <property type="project" value="InterPro"/>
</dbReference>
<evidence type="ECO:0000313" key="17">
    <source>
        <dbReference type="EMBL" id="KAJ3596020.1"/>
    </source>
</evidence>
<comment type="catalytic activity">
    <reaction evidence="11">
        <text>(6R)-L-erythro-5,6,7,8-tetrahydrobiopterin + L-tryptophan + O2 = 5-hydroxy-L-tryptophan + (4aS,6R)-4a-hydroxy-L-erythro-5,6,7,8-tetrahydrobiopterin</text>
        <dbReference type="Rhea" id="RHEA:16709"/>
        <dbReference type="ChEBI" id="CHEBI:15379"/>
        <dbReference type="ChEBI" id="CHEBI:15642"/>
        <dbReference type="ChEBI" id="CHEBI:57912"/>
        <dbReference type="ChEBI" id="CHEBI:58266"/>
        <dbReference type="ChEBI" id="CHEBI:59560"/>
        <dbReference type="EC" id="1.14.16.4"/>
    </reaction>
</comment>
<feature type="binding site" evidence="13">
    <location>
        <position position="272"/>
    </location>
    <ligand>
        <name>L-tryptophan</name>
        <dbReference type="ChEBI" id="CHEBI:57912"/>
    </ligand>
</feature>
<dbReference type="InterPro" id="IPR005963">
    <property type="entry name" value="Trp_5_mOase"/>
</dbReference>
<feature type="binding site" evidence="12">
    <location>
        <position position="309"/>
    </location>
    <ligand>
        <name>Fe cation</name>
        <dbReference type="ChEBI" id="CHEBI:24875"/>
    </ligand>
</feature>
<feature type="binding site" evidence="12">
    <location>
        <position position="354"/>
    </location>
    <ligand>
        <name>Fe cation</name>
        <dbReference type="ChEBI" id="CHEBI:24875"/>
    </ligand>
</feature>
<dbReference type="NCBIfam" id="TIGR01270">
    <property type="entry name" value="Trp_5_monoox"/>
    <property type="match status" value="1"/>
</dbReference>
<dbReference type="PANTHER" id="PTHR11473">
    <property type="entry name" value="AROMATIC AMINO ACID HYDROXYLASE"/>
    <property type="match status" value="1"/>
</dbReference>
<dbReference type="SUPFAM" id="SSF55021">
    <property type="entry name" value="ACT-like"/>
    <property type="match status" value="1"/>
</dbReference>
<comment type="similarity">
    <text evidence="3">Belongs to the biopterin-dependent aromatic amino acid hydroxylase family.</text>
</comment>
<keyword evidence="18" id="KW-1185">Reference proteome</keyword>
<proteinExistence type="inferred from homology"/>
<organism evidence="17 18">
    <name type="scientific">Muraenolepis orangiensis</name>
    <name type="common">Patagonian moray cod</name>
    <dbReference type="NCBI Taxonomy" id="630683"/>
    <lineage>
        <taxon>Eukaryota</taxon>
        <taxon>Metazoa</taxon>
        <taxon>Chordata</taxon>
        <taxon>Craniata</taxon>
        <taxon>Vertebrata</taxon>
        <taxon>Euteleostomi</taxon>
        <taxon>Actinopterygii</taxon>
        <taxon>Neopterygii</taxon>
        <taxon>Teleostei</taxon>
        <taxon>Neoteleostei</taxon>
        <taxon>Acanthomorphata</taxon>
        <taxon>Zeiogadaria</taxon>
        <taxon>Gadariae</taxon>
        <taxon>Gadiformes</taxon>
        <taxon>Muraenolepidoidei</taxon>
        <taxon>Muraenolepididae</taxon>
        <taxon>Muraenolepis</taxon>
    </lineage>
</organism>
<dbReference type="InterPro" id="IPR036329">
    <property type="entry name" value="Aro-AA_hydroxylase_C_sf"/>
</dbReference>
<dbReference type="EMBL" id="JANIIK010000110">
    <property type="protein sequence ID" value="KAJ3596020.1"/>
    <property type="molecule type" value="Genomic_DNA"/>
</dbReference>
<dbReference type="InterPro" id="IPR001273">
    <property type="entry name" value="ArAA_hydroxylase"/>
</dbReference>
<dbReference type="GO" id="GO:0043005">
    <property type="term" value="C:neuron projection"/>
    <property type="evidence" value="ECO:0007669"/>
    <property type="project" value="TreeGrafter"/>
</dbReference>
<dbReference type="PIRSF" id="PIRSF000336">
    <property type="entry name" value="TH"/>
    <property type="match status" value="1"/>
</dbReference>
<evidence type="ECO:0000313" key="18">
    <source>
        <dbReference type="Proteomes" id="UP001148018"/>
    </source>
</evidence>
<dbReference type="CDD" id="cd04929">
    <property type="entry name" value="ACT_TPH"/>
    <property type="match status" value="1"/>
</dbReference>
<gene>
    <name evidence="17" type="ORF">NHX12_002429</name>
</gene>
<dbReference type="AlphaFoldDB" id="A0A9Q0IF95"/>
<evidence type="ECO:0000256" key="9">
    <source>
        <dbReference type="ARBA" id="ARBA00023094"/>
    </source>
</evidence>
<dbReference type="InterPro" id="IPR019773">
    <property type="entry name" value="Tyrosine_3-monooxygenase-like"/>
</dbReference>
<dbReference type="InterPro" id="IPR045865">
    <property type="entry name" value="ACT-like_dom_sf"/>
</dbReference>
<comment type="function">
    <text evidence="10">Oxidizes L-tryptophan to 5-hydroxy-l-tryptophan in the rate-determining step of serotonin biosynthesis.</text>
</comment>
<feature type="domain" description="ACT" evidence="16">
    <location>
        <begin position="56"/>
        <end position="131"/>
    </location>
</feature>
<evidence type="ECO:0000259" key="16">
    <source>
        <dbReference type="PROSITE" id="PS51671"/>
    </source>
</evidence>
<dbReference type="CDD" id="cd03346">
    <property type="entry name" value="eu_TrpOH"/>
    <property type="match status" value="1"/>
</dbReference>
<dbReference type="InterPro" id="IPR002912">
    <property type="entry name" value="ACT_dom"/>
</dbReference>
<feature type="binding site" evidence="12">
    <location>
        <position position="314"/>
    </location>
    <ligand>
        <name>Fe cation</name>
        <dbReference type="ChEBI" id="CHEBI:24875"/>
    </ligand>
</feature>
<evidence type="ECO:0000256" key="14">
    <source>
        <dbReference type="PIRSR" id="PIRSR601273-2"/>
    </source>
</evidence>
<dbReference type="EC" id="1.14.16.4" evidence="4"/>
<dbReference type="GO" id="GO:0004510">
    <property type="term" value="F:tryptophan 5-monooxygenase activity"/>
    <property type="evidence" value="ECO:0007669"/>
    <property type="project" value="UniProtKB-EC"/>
</dbReference>
<dbReference type="InterPro" id="IPR018301">
    <property type="entry name" value="ArAA_hydroxylase_Fe/CU_BS"/>
</dbReference>
<evidence type="ECO:0000256" key="6">
    <source>
        <dbReference type="ARBA" id="ARBA00023002"/>
    </source>
</evidence>
<evidence type="ECO:0000256" key="4">
    <source>
        <dbReference type="ARBA" id="ARBA00012002"/>
    </source>
</evidence>
<dbReference type="PROSITE" id="PS51671">
    <property type="entry name" value="ACT"/>
    <property type="match status" value="1"/>
</dbReference>
<dbReference type="Pfam" id="PF00351">
    <property type="entry name" value="Biopterin_H"/>
    <property type="match status" value="1"/>
</dbReference>
<keyword evidence="8" id="KW-0503">Monooxygenase</keyword>
<dbReference type="InterPro" id="IPR019774">
    <property type="entry name" value="Aromatic-AA_hydroxylase_C"/>
</dbReference>
<feature type="binding site" evidence="13">
    <location>
        <position position="403"/>
    </location>
    <ligand>
        <name>L-tryptophan</name>
        <dbReference type="ChEBI" id="CHEBI:57912"/>
    </ligand>
</feature>
<dbReference type="Proteomes" id="UP001148018">
    <property type="component" value="Unassembled WGS sequence"/>
</dbReference>
<evidence type="ECO:0000256" key="2">
    <source>
        <dbReference type="ARBA" id="ARBA00004783"/>
    </source>
</evidence>
<keyword evidence="7 12" id="KW-0408">Iron</keyword>
<dbReference type="PANTHER" id="PTHR11473:SF23">
    <property type="entry name" value="TRYPTOPHAN 5-HYDROXYLASE 1"/>
    <property type="match status" value="1"/>
</dbReference>
<dbReference type="FunFam" id="1.10.800.10:FF:000001">
    <property type="entry name" value="tryptophan 5-hydroxylase 1"/>
    <property type="match status" value="1"/>
</dbReference>
<evidence type="ECO:0000256" key="5">
    <source>
        <dbReference type="ARBA" id="ARBA00022723"/>
    </source>
</evidence>
<evidence type="ECO:0000256" key="11">
    <source>
        <dbReference type="ARBA" id="ARBA00048860"/>
    </source>
</evidence>
<dbReference type="InterPro" id="IPR036951">
    <property type="entry name" value="ArAA_hydroxylase_sf"/>
</dbReference>
<keyword evidence="5 12" id="KW-0479">Metal-binding</keyword>
<name>A0A9Q0IF95_9TELE</name>
<keyword evidence="9" id="KW-0724">Serotonin biosynthesis</keyword>
<feature type="domain" description="Biopterin-dependent aromatic amino acid hydroxylase family profile" evidence="15">
    <location>
        <begin position="130"/>
        <end position="476"/>
    </location>
</feature>
<comment type="caution">
    <text evidence="17">The sequence shown here is derived from an EMBL/GenBank/DDBJ whole genome shotgun (WGS) entry which is preliminary data.</text>
</comment>
<dbReference type="OrthoDB" id="983542at2759"/>
<dbReference type="Gene3D" id="1.10.800.10">
    <property type="entry name" value="Aromatic amino acid hydroxylase"/>
    <property type="match status" value="1"/>
</dbReference>
<dbReference type="PRINTS" id="PR00372">
    <property type="entry name" value="FYWHYDRXLASE"/>
</dbReference>
<dbReference type="Pfam" id="PF01842">
    <property type="entry name" value="ACT"/>
    <property type="match status" value="1"/>
</dbReference>
<reference evidence="17" key="1">
    <citation type="submission" date="2022-07" db="EMBL/GenBank/DDBJ databases">
        <title>Chromosome-level genome of Muraenolepis orangiensis.</title>
        <authorList>
            <person name="Kim J."/>
        </authorList>
    </citation>
    <scope>NUCLEOTIDE SEQUENCE</scope>
    <source>
        <strain evidence="17">KU_S4_2022</strain>
        <tissue evidence="17">Muscle</tissue>
    </source>
</reference>
<dbReference type="PROSITE" id="PS00367">
    <property type="entry name" value="BH4_AAA_HYDROXYL_1"/>
    <property type="match status" value="1"/>
</dbReference>
<evidence type="ECO:0000256" key="10">
    <source>
        <dbReference type="ARBA" id="ARBA00037406"/>
    </source>
</evidence>
<dbReference type="InterPro" id="IPR041904">
    <property type="entry name" value="TrpOH_cat"/>
</dbReference>
<evidence type="ECO:0000256" key="8">
    <source>
        <dbReference type="ARBA" id="ARBA00023033"/>
    </source>
</evidence>
<evidence type="ECO:0000256" key="12">
    <source>
        <dbReference type="PIRSR" id="PIRSR000336-1"/>
    </source>
</evidence>
<evidence type="ECO:0000256" key="3">
    <source>
        <dbReference type="ARBA" id="ARBA00009712"/>
    </source>
</evidence>
<dbReference type="GO" id="GO:0009072">
    <property type="term" value="P:aromatic amino acid metabolic process"/>
    <property type="evidence" value="ECO:0007669"/>
    <property type="project" value="InterPro"/>
</dbReference>
<dbReference type="SUPFAM" id="SSF56534">
    <property type="entry name" value="Aromatic aminoacid monoxygenases, catalytic and oligomerization domains"/>
    <property type="match status" value="1"/>
</dbReference>
<dbReference type="GO" id="GO:0042427">
    <property type="term" value="P:serotonin biosynthetic process"/>
    <property type="evidence" value="ECO:0007669"/>
    <property type="project" value="UniProtKB-KW"/>
</dbReference>
<feature type="binding site" evidence="13">
    <location>
        <position position="294"/>
    </location>
    <ligand>
        <name>L-tryptophan</name>
        <dbReference type="ChEBI" id="CHEBI:57912"/>
    </ligand>
</feature>
<evidence type="ECO:0000256" key="7">
    <source>
        <dbReference type="ARBA" id="ARBA00023004"/>
    </source>
</evidence>
<feature type="binding site" evidence="13">
    <location>
        <position position="373"/>
    </location>
    <ligand>
        <name>L-tryptophan</name>
        <dbReference type="ChEBI" id="CHEBI:57912"/>
    </ligand>
</feature>
<keyword evidence="6" id="KW-0560">Oxidoreductase</keyword>
<feature type="binding site" evidence="13">
    <location>
        <position position="302"/>
    </location>
    <ligand>
        <name>L-tryptophan</name>
        <dbReference type="ChEBI" id="CHEBI:57912"/>
    </ligand>
</feature>
<evidence type="ECO:0000256" key="13">
    <source>
        <dbReference type="PIRSR" id="PIRSR601273-1"/>
    </source>
</evidence>
<comment type="pathway">
    <text evidence="2">Aromatic compound metabolism; serotonin biosynthesis; serotonin from L-tryptophan: step 1/2.</text>
</comment>
<protein>
    <recommendedName>
        <fullName evidence="4">tryptophan 5-monooxygenase</fullName>
        <ecNumber evidence="4">1.14.16.4</ecNumber>
    </recommendedName>
</protein>
<evidence type="ECO:0000256" key="1">
    <source>
        <dbReference type="ARBA" id="ARBA00001954"/>
    </source>
</evidence>
<evidence type="ECO:0000259" key="15">
    <source>
        <dbReference type="PROSITE" id="PS51410"/>
    </source>
</evidence>